<dbReference type="PANTHER" id="PTHR47506">
    <property type="entry name" value="TRANSCRIPTIONAL REGULATORY PROTEIN"/>
    <property type="match status" value="1"/>
</dbReference>
<gene>
    <name evidence="6" type="ORF">SAMN05421869_15521</name>
</gene>
<protein>
    <submittedName>
        <fullName evidence="6">DNA-binding transcriptional regulator, AcrR family</fullName>
    </submittedName>
</protein>
<evidence type="ECO:0000256" key="3">
    <source>
        <dbReference type="ARBA" id="ARBA00023163"/>
    </source>
</evidence>
<reference evidence="6 7" key="1">
    <citation type="submission" date="2016-10" db="EMBL/GenBank/DDBJ databases">
        <authorList>
            <person name="de Groot N.N."/>
        </authorList>
    </citation>
    <scope>NUCLEOTIDE SEQUENCE [LARGE SCALE GENOMIC DNA]</scope>
    <source>
        <strain evidence="6 7">CGMCC 4.6533</strain>
    </source>
</reference>
<keyword evidence="2 6" id="KW-0238">DNA-binding</keyword>
<evidence type="ECO:0000259" key="5">
    <source>
        <dbReference type="Pfam" id="PF21993"/>
    </source>
</evidence>
<dbReference type="Pfam" id="PF00440">
    <property type="entry name" value="TetR_N"/>
    <property type="match status" value="1"/>
</dbReference>
<name>A0A1G9VZ16_9ACTN</name>
<dbReference type="InterPro" id="IPR054156">
    <property type="entry name" value="YxaF_TetR_C"/>
</dbReference>
<dbReference type="Gene3D" id="1.10.357.10">
    <property type="entry name" value="Tetracycline Repressor, domain 2"/>
    <property type="match status" value="1"/>
</dbReference>
<organism evidence="6 7">
    <name type="scientific">Nonomuraea jiangxiensis</name>
    <dbReference type="NCBI Taxonomy" id="633440"/>
    <lineage>
        <taxon>Bacteria</taxon>
        <taxon>Bacillati</taxon>
        <taxon>Actinomycetota</taxon>
        <taxon>Actinomycetes</taxon>
        <taxon>Streptosporangiales</taxon>
        <taxon>Streptosporangiaceae</taxon>
        <taxon>Nonomuraea</taxon>
    </lineage>
</organism>
<dbReference type="InterPro" id="IPR001647">
    <property type="entry name" value="HTH_TetR"/>
</dbReference>
<dbReference type="InterPro" id="IPR009057">
    <property type="entry name" value="Homeodomain-like_sf"/>
</dbReference>
<keyword evidence="3" id="KW-0804">Transcription</keyword>
<evidence type="ECO:0000256" key="1">
    <source>
        <dbReference type="ARBA" id="ARBA00023015"/>
    </source>
</evidence>
<proteinExistence type="predicted"/>
<evidence type="ECO:0000313" key="7">
    <source>
        <dbReference type="Proteomes" id="UP000199202"/>
    </source>
</evidence>
<sequence>MAVSERGPRERMVFSAAQLIRRDGVGPTGMRDVAAHAQAPRGSLQHYFPGGKEQLVNEAVAWAGRYAGNRIARFLAALPEPTPSGLFAEMVRQWTDEYETSGFAGGCPVAAATVDCAESTASTREAASAAFSTWTGSVAEALTGMGVAEERAAALATLMISSLEGAIVIARAERDVRALRTVSGELGPLLDAAVPKTVAD</sequence>
<dbReference type="InterPro" id="IPR036271">
    <property type="entry name" value="Tet_transcr_reg_TetR-rel_C_sf"/>
</dbReference>
<keyword evidence="1" id="KW-0805">Transcription regulation</keyword>
<dbReference type="GO" id="GO:0003677">
    <property type="term" value="F:DNA binding"/>
    <property type="evidence" value="ECO:0007669"/>
    <property type="project" value="UniProtKB-KW"/>
</dbReference>
<dbReference type="OrthoDB" id="4567939at2"/>
<keyword evidence="7" id="KW-1185">Reference proteome</keyword>
<accession>A0A1G9VZ16</accession>
<dbReference type="AlphaFoldDB" id="A0A1G9VZ16"/>
<dbReference type="Proteomes" id="UP000199202">
    <property type="component" value="Unassembled WGS sequence"/>
</dbReference>
<dbReference type="SUPFAM" id="SSF48498">
    <property type="entry name" value="Tetracyclin repressor-like, C-terminal domain"/>
    <property type="match status" value="1"/>
</dbReference>
<dbReference type="EMBL" id="FNDJ01000055">
    <property type="protein sequence ID" value="SDM77383.1"/>
    <property type="molecule type" value="Genomic_DNA"/>
</dbReference>
<evidence type="ECO:0000256" key="2">
    <source>
        <dbReference type="ARBA" id="ARBA00023125"/>
    </source>
</evidence>
<dbReference type="SUPFAM" id="SSF46689">
    <property type="entry name" value="Homeodomain-like"/>
    <property type="match status" value="1"/>
</dbReference>
<dbReference type="STRING" id="633440.SAMN05421869_15521"/>
<evidence type="ECO:0000313" key="6">
    <source>
        <dbReference type="EMBL" id="SDM77383.1"/>
    </source>
</evidence>
<feature type="domain" description="Transcriptional regulator LmrA/YxaF-like C-terminal" evidence="5">
    <location>
        <begin position="87"/>
        <end position="183"/>
    </location>
</feature>
<dbReference type="Pfam" id="PF21993">
    <property type="entry name" value="TetR_C_13_2"/>
    <property type="match status" value="1"/>
</dbReference>
<evidence type="ECO:0000259" key="4">
    <source>
        <dbReference type="Pfam" id="PF00440"/>
    </source>
</evidence>
<feature type="domain" description="HTH tetR-type" evidence="4">
    <location>
        <begin position="16"/>
        <end position="59"/>
    </location>
</feature>
<dbReference type="PANTHER" id="PTHR47506:SF3">
    <property type="entry name" value="HTH-TYPE TRANSCRIPTIONAL REGULATOR LMRA"/>
    <property type="match status" value="1"/>
</dbReference>